<name>A0A517YPG6_9BACT</name>
<keyword evidence="1" id="KW-0472">Membrane</keyword>
<protein>
    <submittedName>
        <fullName evidence="2">Uncharacterized protein</fullName>
    </submittedName>
</protein>
<keyword evidence="3" id="KW-1185">Reference proteome</keyword>
<organism evidence="2 3">
    <name type="scientific">Poriferisphaera corsica</name>
    <dbReference type="NCBI Taxonomy" id="2528020"/>
    <lineage>
        <taxon>Bacteria</taxon>
        <taxon>Pseudomonadati</taxon>
        <taxon>Planctomycetota</taxon>
        <taxon>Phycisphaerae</taxon>
        <taxon>Phycisphaerales</taxon>
        <taxon>Phycisphaeraceae</taxon>
        <taxon>Poriferisphaera</taxon>
    </lineage>
</organism>
<evidence type="ECO:0000256" key="1">
    <source>
        <dbReference type="SAM" id="Phobius"/>
    </source>
</evidence>
<feature type="transmembrane region" description="Helical" evidence="1">
    <location>
        <begin position="7"/>
        <end position="25"/>
    </location>
</feature>
<sequence length="239" mass="27318">MRLTANLIVISIISLLVGFSVRYYYHAQVLTQQSTQVMNALNMLKDEVVYRSHLAKVEQKKNIVIRYIEAGWFREGLPYNQLVGHVRPWIDLAPPNDYSTEPPDPIIVSDLQAGIWYNPSNQIFRARIKPQSTKKKTLALYNKINQVTLVSLNNTFNVSRMPIAMNRPVDDVIAASANMTLIQEQNVIMPDVIYGSNVQMSHQDWQVAQEVEALQGDVSAPQRIKLDDLRLNRKTQKTE</sequence>
<evidence type="ECO:0000313" key="2">
    <source>
        <dbReference type="EMBL" id="QDU32111.1"/>
    </source>
</evidence>
<keyword evidence="1" id="KW-0812">Transmembrane</keyword>
<dbReference type="EMBL" id="CP036425">
    <property type="protein sequence ID" value="QDU32111.1"/>
    <property type="molecule type" value="Genomic_DNA"/>
</dbReference>
<reference evidence="2 3" key="1">
    <citation type="submission" date="2019-02" db="EMBL/GenBank/DDBJ databases">
        <title>Deep-cultivation of Planctomycetes and their phenomic and genomic characterization uncovers novel biology.</title>
        <authorList>
            <person name="Wiegand S."/>
            <person name="Jogler M."/>
            <person name="Boedeker C."/>
            <person name="Pinto D."/>
            <person name="Vollmers J."/>
            <person name="Rivas-Marin E."/>
            <person name="Kohn T."/>
            <person name="Peeters S.H."/>
            <person name="Heuer A."/>
            <person name="Rast P."/>
            <person name="Oberbeckmann S."/>
            <person name="Bunk B."/>
            <person name="Jeske O."/>
            <person name="Meyerdierks A."/>
            <person name="Storesund J.E."/>
            <person name="Kallscheuer N."/>
            <person name="Luecker S."/>
            <person name="Lage O.M."/>
            <person name="Pohl T."/>
            <person name="Merkel B.J."/>
            <person name="Hornburger P."/>
            <person name="Mueller R.-W."/>
            <person name="Bruemmer F."/>
            <person name="Labrenz M."/>
            <person name="Spormann A.M."/>
            <person name="Op den Camp H."/>
            <person name="Overmann J."/>
            <person name="Amann R."/>
            <person name="Jetten M.S.M."/>
            <person name="Mascher T."/>
            <person name="Medema M.H."/>
            <person name="Devos D.P."/>
            <person name="Kaster A.-K."/>
            <person name="Ovreas L."/>
            <person name="Rohde M."/>
            <person name="Galperin M.Y."/>
            <person name="Jogler C."/>
        </authorList>
    </citation>
    <scope>NUCLEOTIDE SEQUENCE [LARGE SCALE GENOMIC DNA]</scope>
    <source>
        <strain evidence="2 3">KS4</strain>
    </source>
</reference>
<gene>
    <name evidence="2" type="ORF">KS4_01400</name>
</gene>
<dbReference type="Proteomes" id="UP000317369">
    <property type="component" value="Chromosome"/>
</dbReference>
<evidence type="ECO:0000313" key="3">
    <source>
        <dbReference type="Proteomes" id="UP000317369"/>
    </source>
</evidence>
<dbReference type="KEGG" id="pcor:KS4_01400"/>
<proteinExistence type="predicted"/>
<dbReference type="RefSeq" id="WP_145073138.1">
    <property type="nucleotide sequence ID" value="NZ_CP036425.1"/>
</dbReference>
<accession>A0A517YPG6</accession>
<dbReference type="AlphaFoldDB" id="A0A517YPG6"/>
<keyword evidence="1" id="KW-1133">Transmembrane helix</keyword>